<dbReference type="AlphaFoldDB" id="A0A4R1K8N0"/>
<dbReference type="SUPFAM" id="SSF48371">
    <property type="entry name" value="ARM repeat"/>
    <property type="match status" value="1"/>
</dbReference>
<dbReference type="PANTHER" id="PTHR41291:SF1">
    <property type="entry name" value="DNA ALKYLATION REPAIR PROTEIN"/>
    <property type="match status" value="1"/>
</dbReference>
<dbReference type="Proteomes" id="UP000294614">
    <property type="component" value="Unassembled WGS sequence"/>
</dbReference>
<sequence length="228" mass="25874">MTKDEILTLLKEKSSEETKEAMAKAGVNVTNAYGVPLAAIKELSKALRKNHTLALELWETEVHEARILATFIADKNQMDDDLLEKWVMQINSWDLCDNFCTNLAYKTATGKMKAYEWAVQNETYVKRAGFALIANFAAKDETLTDAEIDSFCTLILNECDDSRNYVRKAVSWALRNIGKRDEDNLKRAVKVAKVMRDSGSKSAKSTATEVLNEVNSKENKDKFKKKRY</sequence>
<dbReference type="Pfam" id="PF08713">
    <property type="entry name" value="DNA_alkylation"/>
    <property type="match status" value="1"/>
</dbReference>
<name>A0A4R1K8N0_9BACT</name>
<dbReference type="InterPro" id="IPR016024">
    <property type="entry name" value="ARM-type_fold"/>
</dbReference>
<accession>A0A4R1K8N0</accession>
<evidence type="ECO:0000313" key="2">
    <source>
        <dbReference type="EMBL" id="TCK60685.1"/>
    </source>
</evidence>
<dbReference type="Gene3D" id="1.25.10.90">
    <property type="match status" value="1"/>
</dbReference>
<dbReference type="CDD" id="cd06561">
    <property type="entry name" value="AlkD_like"/>
    <property type="match status" value="1"/>
</dbReference>
<evidence type="ECO:0000313" key="3">
    <source>
        <dbReference type="Proteomes" id="UP000294614"/>
    </source>
</evidence>
<gene>
    <name evidence="2" type="ORF">C8D98_1564</name>
</gene>
<dbReference type="InterPro" id="IPR014825">
    <property type="entry name" value="DNA_alkylation"/>
</dbReference>
<protein>
    <submittedName>
        <fullName evidence="2">3-methyladenine DNA glycosylase AlkD</fullName>
    </submittedName>
</protein>
<dbReference type="RefSeq" id="WP_132873555.1">
    <property type="nucleotide sequence ID" value="NZ_JAJUHT010000001.1"/>
</dbReference>
<dbReference type="EMBL" id="SMGG01000004">
    <property type="protein sequence ID" value="TCK60685.1"/>
    <property type="molecule type" value="Genomic_DNA"/>
</dbReference>
<dbReference type="OrthoDB" id="1117222at2"/>
<feature type="compositionally biased region" description="Polar residues" evidence="1">
    <location>
        <begin position="200"/>
        <end position="209"/>
    </location>
</feature>
<reference evidence="2 3" key="1">
    <citation type="submission" date="2019-03" db="EMBL/GenBank/DDBJ databases">
        <title>Genomic Encyclopedia of Type Strains, Phase IV (KMG-IV): sequencing the most valuable type-strain genomes for metagenomic binning, comparative biology and taxonomic classification.</title>
        <authorList>
            <person name="Goeker M."/>
        </authorList>
    </citation>
    <scope>NUCLEOTIDE SEQUENCE [LARGE SCALE GENOMIC DNA]</scope>
    <source>
        <strain evidence="2 3">DSM 24984</strain>
    </source>
</reference>
<comment type="caution">
    <text evidence="2">The sequence shown here is derived from an EMBL/GenBank/DDBJ whole genome shotgun (WGS) entry which is preliminary data.</text>
</comment>
<evidence type="ECO:0000256" key="1">
    <source>
        <dbReference type="SAM" id="MobiDB-lite"/>
    </source>
</evidence>
<feature type="region of interest" description="Disordered" evidence="1">
    <location>
        <begin position="198"/>
        <end position="228"/>
    </location>
</feature>
<keyword evidence="3" id="KW-1185">Reference proteome</keyword>
<organism evidence="2 3">
    <name type="scientific">Seleniivibrio woodruffii</name>
    <dbReference type="NCBI Taxonomy" id="1078050"/>
    <lineage>
        <taxon>Bacteria</taxon>
        <taxon>Pseudomonadati</taxon>
        <taxon>Deferribacterota</taxon>
        <taxon>Deferribacteres</taxon>
        <taxon>Deferribacterales</taxon>
        <taxon>Geovibrionaceae</taxon>
        <taxon>Seleniivibrio</taxon>
    </lineage>
</organism>
<proteinExistence type="predicted"/>
<dbReference type="PANTHER" id="PTHR41291">
    <property type="entry name" value="DNA ALKYLATION REPAIR PROTEIN"/>
    <property type="match status" value="1"/>
</dbReference>